<reference evidence="1" key="1">
    <citation type="submission" date="2023-07" db="EMBL/GenBank/DDBJ databases">
        <title>draft genome sequence of fig (Ficus carica).</title>
        <authorList>
            <person name="Takahashi T."/>
            <person name="Nishimura K."/>
        </authorList>
    </citation>
    <scope>NUCLEOTIDE SEQUENCE</scope>
</reference>
<sequence length="62" mass="6867">MRREIKELKEMGRGLCAKKGVELSVDQQNMPTVDQHNSFKASCTLHDKQPGVSDPPAMPVDS</sequence>
<gene>
    <name evidence="1" type="ORF">TIFTF001_042485</name>
</gene>
<organism evidence="1 2">
    <name type="scientific">Ficus carica</name>
    <name type="common">Common fig</name>
    <dbReference type="NCBI Taxonomy" id="3494"/>
    <lineage>
        <taxon>Eukaryota</taxon>
        <taxon>Viridiplantae</taxon>
        <taxon>Streptophyta</taxon>
        <taxon>Embryophyta</taxon>
        <taxon>Tracheophyta</taxon>
        <taxon>Spermatophyta</taxon>
        <taxon>Magnoliopsida</taxon>
        <taxon>eudicotyledons</taxon>
        <taxon>Gunneridae</taxon>
        <taxon>Pentapetalae</taxon>
        <taxon>rosids</taxon>
        <taxon>fabids</taxon>
        <taxon>Rosales</taxon>
        <taxon>Moraceae</taxon>
        <taxon>Ficeae</taxon>
        <taxon>Ficus</taxon>
    </lineage>
</organism>
<keyword evidence="2" id="KW-1185">Reference proteome</keyword>
<evidence type="ECO:0000313" key="1">
    <source>
        <dbReference type="EMBL" id="GMN36649.1"/>
    </source>
</evidence>
<proteinExistence type="predicted"/>
<name>A0AA87ZNE2_FICCA</name>
<dbReference type="EMBL" id="BTGU01002326">
    <property type="protein sequence ID" value="GMN36649.1"/>
    <property type="molecule type" value="Genomic_DNA"/>
</dbReference>
<accession>A0AA87ZNE2</accession>
<evidence type="ECO:0000313" key="2">
    <source>
        <dbReference type="Proteomes" id="UP001187192"/>
    </source>
</evidence>
<dbReference type="Proteomes" id="UP001187192">
    <property type="component" value="Unassembled WGS sequence"/>
</dbReference>
<protein>
    <submittedName>
        <fullName evidence="1">Uncharacterized protein</fullName>
    </submittedName>
</protein>
<dbReference type="AlphaFoldDB" id="A0AA87ZNE2"/>
<comment type="caution">
    <text evidence="1">The sequence shown here is derived from an EMBL/GenBank/DDBJ whole genome shotgun (WGS) entry which is preliminary data.</text>
</comment>